<evidence type="ECO:0000313" key="6">
    <source>
        <dbReference type="Proteomes" id="UP001142393"/>
    </source>
</evidence>
<feature type="domain" description="J" evidence="4">
    <location>
        <begin position="77"/>
        <end position="140"/>
    </location>
</feature>
<comment type="caution">
    <text evidence="5">The sequence shown here is derived from an EMBL/GenBank/DDBJ whole genome shotgun (WGS) entry which is preliminary data.</text>
</comment>
<proteinExistence type="predicted"/>
<dbReference type="CDD" id="cd06257">
    <property type="entry name" value="DnaJ"/>
    <property type="match status" value="1"/>
</dbReference>
<keyword evidence="3" id="KW-0472">Membrane</keyword>
<organism evidence="5 6">
    <name type="scientific">Lentinula detonsa</name>
    <dbReference type="NCBI Taxonomy" id="2804962"/>
    <lineage>
        <taxon>Eukaryota</taxon>
        <taxon>Fungi</taxon>
        <taxon>Dikarya</taxon>
        <taxon>Basidiomycota</taxon>
        <taxon>Agaricomycotina</taxon>
        <taxon>Agaricomycetes</taxon>
        <taxon>Agaricomycetidae</taxon>
        <taxon>Agaricales</taxon>
        <taxon>Marasmiineae</taxon>
        <taxon>Omphalotaceae</taxon>
        <taxon>Lentinula</taxon>
    </lineage>
</organism>
<keyword evidence="3" id="KW-0812">Transmembrane</keyword>
<feature type="region of interest" description="Disordered" evidence="2">
    <location>
        <begin position="385"/>
        <end position="451"/>
    </location>
</feature>
<feature type="transmembrane region" description="Helical" evidence="3">
    <location>
        <begin position="188"/>
        <end position="207"/>
    </location>
</feature>
<dbReference type="Gene3D" id="1.10.287.110">
    <property type="entry name" value="DnaJ domain"/>
    <property type="match status" value="1"/>
</dbReference>
<dbReference type="GO" id="GO:0005783">
    <property type="term" value="C:endoplasmic reticulum"/>
    <property type="evidence" value="ECO:0007669"/>
    <property type="project" value="TreeGrafter"/>
</dbReference>
<dbReference type="GO" id="GO:0051787">
    <property type="term" value="F:misfolded protein binding"/>
    <property type="evidence" value="ECO:0007669"/>
    <property type="project" value="TreeGrafter"/>
</dbReference>
<dbReference type="InterPro" id="IPR051948">
    <property type="entry name" value="Hsp70_co-chaperone_J-domain"/>
</dbReference>
<dbReference type="Proteomes" id="UP001142393">
    <property type="component" value="Unassembled WGS sequence"/>
</dbReference>
<evidence type="ECO:0000256" key="3">
    <source>
        <dbReference type="SAM" id="Phobius"/>
    </source>
</evidence>
<accession>A0A9W8P9B6</accession>
<dbReference type="Pfam" id="PF00226">
    <property type="entry name" value="DnaJ"/>
    <property type="match status" value="1"/>
</dbReference>
<evidence type="ECO:0000313" key="5">
    <source>
        <dbReference type="EMBL" id="KAJ3749385.1"/>
    </source>
</evidence>
<name>A0A9W8P9B6_9AGAR</name>
<dbReference type="EMBL" id="JANVFU010000002">
    <property type="protein sequence ID" value="KAJ3749385.1"/>
    <property type="molecule type" value="Genomic_DNA"/>
</dbReference>
<dbReference type="InterPro" id="IPR036869">
    <property type="entry name" value="J_dom_sf"/>
</dbReference>
<evidence type="ECO:0000256" key="2">
    <source>
        <dbReference type="SAM" id="MobiDB-lite"/>
    </source>
</evidence>
<dbReference type="PRINTS" id="PR00625">
    <property type="entry name" value="JDOMAIN"/>
</dbReference>
<keyword evidence="1" id="KW-0143">Chaperone</keyword>
<sequence>MLSSALLGFAGWTFVPSIATRHALKIVLQLYSQYSGRPSPVPGQQIYAQLYRYTYAVVVLAYLLYNLINGSNTMASNFYEVLGVSPDVDENGLKLAFRQFAKRFHPDRVGPQGAELFIQTRDAFEALKNPTVRFAYDRFGPDVLQWSKFSTTREYLHHGLLQSAGYHLATAIGLLVFSALGNQSPVKFWRYLLFFVFFASELAYVLYPLPSTTPILSSAFWDPSNFGTRPTLLQILFPRRVAYQHILFLHQMFIFSSIALTRVAPQLFPDTQQDEKQRILQQINQQAAFCDREGVFTLSGMLIVTLTSFLASVALHTELQSIHPSSSTSRVGTSEMRPVLRPSTEVIDELAVELKNMILETNVKQKTGPLRSVWESAIARKRTRSDVGTSRLVIPSSNTSNAQNTNNAQSPSPSPASACEGEGKLPSPRPSPPPFTRKNSSYIRTRSVSWS</sequence>
<keyword evidence="3" id="KW-1133">Transmembrane helix</keyword>
<dbReference type="SUPFAM" id="SSF46565">
    <property type="entry name" value="Chaperone J-domain"/>
    <property type="match status" value="1"/>
</dbReference>
<dbReference type="AlphaFoldDB" id="A0A9W8P9B6"/>
<reference evidence="5 6" key="1">
    <citation type="journal article" date="2023" name="Proc. Natl. Acad. Sci. U.S.A.">
        <title>A global phylogenomic analysis of the shiitake genus Lentinula.</title>
        <authorList>
            <person name="Sierra-Patev S."/>
            <person name="Min B."/>
            <person name="Naranjo-Ortiz M."/>
            <person name="Looney B."/>
            <person name="Konkel Z."/>
            <person name="Slot J.C."/>
            <person name="Sakamoto Y."/>
            <person name="Steenwyk J.L."/>
            <person name="Rokas A."/>
            <person name="Carro J."/>
            <person name="Camarero S."/>
            <person name="Ferreira P."/>
            <person name="Molpeceres G."/>
            <person name="Ruiz-Duenas F.J."/>
            <person name="Serrano A."/>
            <person name="Henrissat B."/>
            <person name="Drula E."/>
            <person name="Hughes K.W."/>
            <person name="Mata J.L."/>
            <person name="Ishikawa N.K."/>
            <person name="Vargas-Isla R."/>
            <person name="Ushijima S."/>
            <person name="Smith C.A."/>
            <person name="Donoghue J."/>
            <person name="Ahrendt S."/>
            <person name="Andreopoulos W."/>
            <person name="He G."/>
            <person name="LaButti K."/>
            <person name="Lipzen A."/>
            <person name="Ng V."/>
            <person name="Riley R."/>
            <person name="Sandor L."/>
            <person name="Barry K."/>
            <person name="Martinez A.T."/>
            <person name="Xiao Y."/>
            <person name="Gibbons J.G."/>
            <person name="Terashima K."/>
            <person name="Grigoriev I.V."/>
            <person name="Hibbett D."/>
        </authorList>
    </citation>
    <scope>NUCLEOTIDE SEQUENCE [LARGE SCALE GENOMIC DNA]</scope>
    <source>
        <strain evidence="5 6">TFB7810</strain>
    </source>
</reference>
<dbReference type="PROSITE" id="PS50076">
    <property type="entry name" value="DNAJ_2"/>
    <property type="match status" value="1"/>
</dbReference>
<dbReference type="GO" id="GO:0051087">
    <property type="term" value="F:protein-folding chaperone binding"/>
    <property type="evidence" value="ECO:0007669"/>
    <property type="project" value="TreeGrafter"/>
</dbReference>
<dbReference type="SMART" id="SM00271">
    <property type="entry name" value="DnaJ"/>
    <property type="match status" value="1"/>
</dbReference>
<dbReference type="PANTHER" id="PTHR44360:SF1">
    <property type="entry name" value="DNAJ HOMOLOG SUBFAMILY B MEMBER 9"/>
    <property type="match status" value="1"/>
</dbReference>
<dbReference type="InterPro" id="IPR001623">
    <property type="entry name" value="DnaJ_domain"/>
</dbReference>
<evidence type="ECO:0000259" key="4">
    <source>
        <dbReference type="PROSITE" id="PS50076"/>
    </source>
</evidence>
<feature type="compositionally biased region" description="Low complexity" evidence="2">
    <location>
        <begin position="395"/>
        <end position="418"/>
    </location>
</feature>
<keyword evidence="6" id="KW-1185">Reference proteome</keyword>
<evidence type="ECO:0000256" key="1">
    <source>
        <dbReference type="ARBA" id="ARBA00023186"/>
    </source>
</evidence>
<dbReference type="GO" id="GO:0036503">
    <property type="term" value="P:ERAD pathway"/>
    <property type="evidence" value="ECO:0007669"/>
    <property type="project" value="TreeGrafter"/>
</dbReference>
<protein>
    <recommendedName>
        <fullName evidence="4">J domain-containing protein</fullName>
    </recommendedName>
</protein>
<gene>
    <name evidence="5" type="ORF">DFH05DRAFT_1389207</name>
</gene>
<dbReference type="PANTHER" id="PTHR44360">
    <property type="entry name" value="DNAJ HOMOLOG SUBFAMILY B MEMBER 9"/>
    <property type="match status" value="1"/>
</dbReference>
<feature type="transmembrane region" description="Helical" evidence="3">
    <location>
        <begin position="164"/>
        <end position="182"/>
    </location>
</feature>
<feature type="compositionally biased region" description="Polar residues" evidence="2">
    <location>
        <begin position="437"/>
        <end position="451"/>
    </location>
</feature>